<evidence type="ECO:0000313" key="3">
    <source>
        <dbReference type="Proteomes" id="UP001139485"/>
    </source>
</evidence>
<dbReference type="AlphaFoldDB" id="A0A9X2DBL1"/>
<accession>A0A9X2DBL1</accession>
<proteinExistence type="predicted"/>
<dbReference type="EMBL" id="JAMOIL010000040">
    <property type="protein sequence ID" value="MCM0622609.1"/>
    <property type="molecule type" value="Genomic_DNA"/>
</dbReference>
<feature type="region of interest" description="Disordered" evidence="1">
    <location>
        <begin position="86"/>
        <end position="123"/>
    </location>
</feature>
<reference evidence="2" key="1">
    <citation type="submission" date="2022-05" db="EMBL/GenBank/DDBJ databases">
        <authorList>
            <person name="Tuo L."/>
        </authorList>
    </citation>
    <scope>NUCLEOTIDE SEQUENCE</scope>
    <source>
        <strain evidence="2">BSK12Z-4</strain>
    </source>
</reference>
<feature type="region of interest" description="Disordered" evidence="1">
    <location>
        <begin position="1"/>
        <end position="23"/>
    </location>
</feature>
<name>A0A9X2DBL1_9ACTN</name>
<sequence>MTTTHPDVLEPYIEDDATEQHEKPEVVDFDELIREGAAGIDQARATLITHVVRARRAGRSWAGIAAPLGITRQAAWERFHGHVDHAERLLGPADPDTTENPATGPAASRQSSTTDQREEGSGA</sequence>
<dbReference type="RefSeq" id="WP_250828790.1">
    <property type="nucleotide sequence ID" value="NZ_JAMOIL010000040.1"/>
</dbReference>
<dbReference type="Proteomes" id="UP001139485">
    <property type="component" value="Unassembled WGS sequence"/>
</dbReference>
<gene>
    <name evidence="2" type="ORF">M8330_20170</name>
</gene>
<protein>
    <submittedName>
        <fullName evidence="2">Uncharacterized protein</fullName>
    </submittedName>
</protein>
<keyword evidence="3" id="KW-1185">Reference proteome</keyword>
<organism evidence="2 3">
    <name type="scientific">Nocardioides bruguierae</name>
    <dbReference type="NCBI Taxonomy" id="2945102"/>
    <lineage>
        <taxon>Bacteria</taxon>
        <taxon>Bacillati</taxon>
        <taxon>Actinomycetota</taxon>
        <taxon>Actinomycetes</taxon>
        <taxon>Propionibacteriales</taxon>
        <taxon>Nocardioidaceae</taxon>
        <taxon>Nocardioides</taxon>
    </lineage>
</organism>
<comment type="caution">
    <text evidence="2">The sequence shown here is derived from an EMBL/GenBank/DDBJ whole genome shotgun (WGS) entry which is preliminary data.</text>
</comment>
<evidence type="ECO:0000313" key="2">
    <source>
        <dbReference type="EMBL" id="MCM0622609.1"/>
    </source>
</evidence>
<evidence type="ECO:0000256" key="1">
    <source>
        <dbReference type="SAM" id="MobiDB-lite"/>
    </source>
</evidence>